<dbReference type="Pfam" id="PF00270">
    <property type="entry name" value="DEAD"/>
    <property type="match status" value="1"/>
</dbReference>
<evidence type="ECO:0000313" key="12">
    <source>
        <dbReference type="Proteomes" id="UP000815325"/>
    </source>
</evidence>
<feature type="compositionally biased region" description="Gly residues" evidence="8">
    <location>
        <begin position="619"/>
        <end position="677"/>
    </location>
</feature>
<keyword evidence="12" id="KW-1185">Reference proteome</keyword>
<dbReference type="Gene3D" id="3.30.70.2280">
    <property type="match status" value="1"/>
</dbReference>
<sequence>MVKKSEKERRKSETALSAGEPATEEKPKKSKKRSAEEGNPDQAAKEVPGSEKKKKKKQKTEEAGKGEAPQEQQDEGGASQSQPAAAAENPNSLDNFELSPSIKAILRADGINELFAIQALTLPPGLQGKTLGFTLPVVERLLREQRAAGGFNAYLVKNRSSLMQVHEVFQKIGKAASLTVLCVYGGSPYEPQESALRRGVDVVVGTPGRIKDLMARGVLKLDNIRYRVLDEVDRMMQMGFIEDVETILKADEGRQDEIQTFLFSATMPSWIKSICQRFLKPDHAFCDLVGDDKNTQAAATSVRHLMLPCHYLQRNALIKDLITSYGCGGRTIVFTDTKSDCGSLALYLQDSMGAQPIHGDLQQKMREQALAGFKNGQFPVLVATDVAARGLDISGVELVIMIDPPSDWESYIHRSGRTGRAGKLGTCVMCVTRKMEYMVPIIENKGKFKFERIGAPQPQDMARVSADRAMEMLRDVEPNVVPYFMEAASQLTSEYSSPQEALARALAKITGYKEMRARSLLTAHDDCTTLLIKGPVTVEYAGAIWNYLRRTLHLEDSVCDQIKRMSLTADSMGAVFDAPSELVPKILAAGSTSEASHKGISVSAPGTLPELKARPVESSGGGQGGGYGSSRGGYSGSSRGGGGGYGGRGSPGGRGASFGGRGGSRGGGFGSRGRGRY</sequence>
<protein>
    <recommendedName>
        <fullName evidence="2">RNA helicase</fullName>
        <ecNumber evidence="2">3.6.4.13</ecNumber>
    </recommendedName>
</protein>
<dbReference type="SUPFAM" id="SSF54928">
    <property type="entry name" value="RNA-binding domain, RBD"/>
    <property type="match status" value="1"/>
</dbReference>
<dbReference type="Pfam" id="PF00271">
    <property type="entry name" value="Helicase_C"/>
    <property type="match status" value="1"/>
</dbReference>
<feature type="domain" description="Helicase ATP-binding" evidence="9">
    <location>
        <begin position="128"/>
        <end position="285"/>
    </location>
</feature>
<dbReference type="PROSITE" id="PS51194">
    <property type="entry name" value="HELICASE_CTER"/>
    <property type="match status" value="1"/>
</dbReference>
<name>A0ABQ7GQN0_DUNSA</name>
<dbReference type="InterPro" id="IPR014001">
    <property type="entry name" value="Helicase_ATP-bd"/>
</dbReference>
<dbReference type="InterPro" id="IPR027417">
    <property type="entry name" value="P-loop_NTPase"/>
</dbReference>
<feature type="domain" description="Helicase C-terminal" evidence="10">
    <location>
        <begin position="317"/>
        <end position="477"/>
    </location>
</feature>
<evidence type="ECO:0000256" key="7">
    <source>
        <dbReference type="ARBA" id="ARBA00022884"/>
    </source>
</evidence>
<dbReference type="EMBL" id="MU069637">
    <property type="protein sequence ID" value="KAF5836910.1"/>
    <property type="molecule type" value="Genomic_DNA"/>
</dbReference>
<evidence type="ECO:0000259" key="9">
    <source>
        <dbReference type="PROSITE" id="PS51192"/>
    </source>
</evidence>
<dbReference type="PANTHER" id="PTHR47963">
    <property type="entry name" value="DEAD-BOX ATP-DEPENDENT RNA HELICASE 47, MITOCHONDRIAL"/>
    <property type="match status" value="1"/>
</dbReference>
<dbReference type="Proteomes" id="UP000815325">
    <property type="component" value="Unassembled WGS sequence"/>
</dbReference>
<keyword evidence="3" id="KW-0547">Nucleotide-binding</keyword>
<comment type="similarity">
    <text evidence="1">Belongs to the DEAD box helicase family. DDX21/DDX50 subfamily.</text>
</comment>
<dbReference type="SMART" id="SM00487">
    <property type="entry name" value="DEXDc"/>
    <property type="match status" value="1"/>
</dbReference>
<gene>
    <name evidence="11" type="ORF">DUNSADRAFT_5241</name>
</gene>
<dbReference type="PROSITE" id="PS51192">
    <property type="entry name" value="HELICASE_ATP_BIND_1"/>
    <property type="match status" value="1"/>
</dbReference>
<dbReference type="Gene3D" id="3.40.50.300">
    <property type="entry name" value="P-loop containing nucleotide triphosphate hydrolases"/>
    <property type="match status" value="2"/>
</dbReference>
<dbReference type="CDD" id="cd00268">
    <property type="entry name" value="DEADc"/>
    <property type="match status" value="1"/>
</dbReference>
<evidence type="ECO:0000256" key="4">
    <source>
        <dbReference type="ARBA" id="ARBA00022801"/>
    </source>
</evidence>
<dbReference type="CDD" id="cd18787">
    <property type="entry name" value="SF2_C_DEAD"/>
    <property type="match status" value="1"/>
</dbReference>
<organism evidence="11 12">
    <name type="scientific">Dunaliella salina</name>
    <name type="common">Green alga</name>
    <name type="synonym">Protococcus salinus</name>
    <dbReference type="NCBI Taxonomy" id="3046"/>
    <lineage>
        <taxon>Eukaryota</taxon>
        <taxon>Viridiplantae</taxon>
        <taxon>Chlorophyta</taxon>
        <taxon>core chlorophytes</taxon>
        <taxon>Chlorophyceae</taxon>
        <taxon>CS clade</taxon>
        <taxon>Chlamydomonadales</taxon>
        <taxon>Dunaliellaceae</taxon>
        <taxon>Dunaliella</taxon>
    </lineage>
</organism>
<feature type="compositionally biased region" description="Low complexity" evidence="8">
    <location>
        <begin position="75"/>
        <end position="91"/>
    </location>
</feature>
<dbReference type="CDD" id="cd12937">
    <property type="entry name" value="GUCT_RH7_like"/>
    <property type="match status" value="1"/>
</dbReference>
<dbReference type="SUPFAM" id="SSF52540">
    <property type="entry name" value="P-loop containing nucleoside triphosphate hydrolases"/>
    <property type="match status" value="1"/>
</dbReference>
<keyword evidence="4 11" id="KW-0378">Hydrolase</keyword>
<dbReference type="GO" id="GO:0016787">
    <property type="term" value="F:hydrolase activity"/>
    <property type="evidence" value="ECO:0007669"/>
    <property type="project" value="UniProtKB-KW"/>
</dbReference>
<dbReference type="InterPro" id="IPR035979">
    <property type="entry name" value="RBD_domain_sf"/>
</dbReference>
<dbReference type="SMART" id="SM00490">
    <property type="entry name" value="HELICc"/>
    <property type="match status" value="1"/>
</dbReference>
<dbReference type="PANTHER" id="PTHR47963:SF8">
    <property type="entry name" value="ATP-DEPENDENT RNA HELICASE DEAD"/>
    <property type="match status" value="1"/>
</dbReference>
<evidence type="ECO:0000256" key="8">
    <source>
        <dbReference type="SAM" id="MobiDB-lite"/>
    </source>
</evidence>
<comment type="caution">
    <text evidence="11">The sequence shown here is derived from an EMBL/GenBank/DDBJ whole genome shotgun (WGS) entry which is preliminary data.</text>
</comment>
<evidence type="ECO:0000256" key="3">
    <source>
        <dbReference type="ARBA" id="ARBA00022741"/>
    </source>
</evidence>
<keyword evidence="7" id="KW-0694">RNA-binding</keyword>
<dbReference type="InterPro" id="IPR044742">
    <property type="entry name" value="DEAD/DEAH_RhlB"/>
</dbReference>
<evidence type="ECO:0000256" key="1">
    <source>
        <dbReference type="ARBA" id="ARBA00006517"/>
    </source>
</evidence>
<dbReference type="InterPro" id="IPR011545">
    <property type="entry name" value="DEAD/DEAH_box_helicase_dom"/>
</dbReference>
<evidence type="ECO:0000256" key="2">
    <source>
        <dbReference type="ARBA" id="ARBA00012552"/>
    </source>
</evidence>
<proteinExistence type="inferred from homology"/>
<dbReference type="InterPro" id="IPR050547">
    <property type="entry name" value="DEAD_box_RNA_helicases"/>
</dbReference>
<accession>A0ABQ7GQN0</accession>
<evidence type="ECO:0000313" key="11">
    <source>
        <dbReference type="EMBL" id="KAF5836910.1"/>
    </source>
</evidence>
<dbReference type="InterPro" id="IPR012562">
    <property type="entry name" value="GUCT"/>
</dbReference>
<feature type="region of interest" description="Disordered" evidence="8">
    <location>
        <begin position="1"/>
        <end position="93"/>
    </location>
</feature>
<reference evidence="11" key="1">
    <citation type="submission" date="2017-08" db="EMBL/GenBank/DDBJ databases">
        <authorList>
            <person name="Polle J.E."/>
            <person name="Barry K."/>
            <person name="Cushman J."/>
            <person name="Schmutz J."/>
            <person name="Tran D."/>
            <person name="Hathwaick L.T."/>
            <person name="Yim W.C."/>
            <person name="Jenkins J."/>
            <person name="Mckie-Krisberg Z.M."/>
            <person name="Prochnik S."/>
            <person name="Lindquist E."/>
            <person name="Dockter R.B."/>
            <person name="Adam C."/>
            <person name="Molina H."/>
            <person name="Bunkerborg J."/>
            <person name="Jin E."/>
            <person name="Buchheim M."/>
            <person name="Magnuson J."/>
        </authorList>
    </citation>
    <scope>NUCLEOTIDE SEQUENCE</scope>
    <source>
        <strain evidence="11">CCAP 19/18</strain>
    </source>
</reference>
<evidence type="ECO:0000256" key="5">
    <source>
        <dbReference type="ARBA" id="ARBA00022806"/>
    </source>
</evidence>
<evidence type="ECO:0000256" key="6">
    <source>
        <dbReference type="ARBA" id="ARBA00022840"/>
    </source>
</evidence>
<dbReference type="Pfam" id="PF08152">
    <property type="entry name" value="GUCT"/>
    <property type="match status" value="1"/>
</dbReference>
<dbReference type="Pfam" id="PF26142">
    <property type="entry name" value="DD_DDX21-DDX50"/>
    <property type="match status" value="1"/>
</dbReference>
<dbReference type="InterPro" id="IPR059027">
    <property type="entry name" value="DD_DDX21-DDX50"/>
</dbReference>
<dbReference type="EC" id="3.6.4.13" evidence="2"/>
<keyword evidence="6" id="KW-0067">ATP-binding</keyword>
<evidence type="ECO:0000259" key="10">
    <source>
        <dbReference type="PROSITE" id="PS51194"/>
    </source>
</evidence>
<feature type="compositionally biased region" description="Basic and acidic residues" evidence="8">
    <location>
        <begin position="1"/>
        <end position="13"/>
    </location>
</feature>
<feature type="region of interest" description="Disordered" evidence="8">
    <location>
        <begin position="597"/>
        <end position="677"/>
    </location>
</feature>
<keyword evidence="5" id="KW-0347">Helicase</keyword>
<dbReference type="InterPro" id="IPR001650">
    <property type="entry name" value="Helicase_C-like"/>
</dbReference>